<evidence type="ECO:0000256" key="1">
    <source>
        <dbReference type="ARBA" id="ARBA00022441"/>
    </source>
</evidence>
<dbReference type="Gene3D" id="1.10.238.10">
    <property type="entry name" value="EF-hand"/>
    <property type="match status" value="1"/>
</dbReference>
<dbReference type="PROSITE" id="PS50222">
    <property type="entry name" value="EF_HAND_2"/>
    <property type="match status" value="1"/>
</dbReference>
<proteinExistence type="predicted"/>
<dbReference type="InterPro" id="IPR011992">
    <property type="entry name" value="EF-hand-dom_pair"/>
</dbReference>
<gene>
    <name evidence="6" type="ORF">FOL47_010737</name>
</gene>
<feature type="domain" description="BTB" evidence="4">
    <location>
        <begin position="1359"/>
        <end position="1430"/>
    </location>
</feature>
<dbReference type="InterPro" id="IPR015915">
    <property type="entry name" value="Kelch-typ_b-propeller"/>
</dbReference>
<dbReference type="Gene3D" id="2.120.10.80">
    <property type="entry name" value="Kelch-type beta propeller"/>
    <property type="match status" value="2"/>
</dbReference>
<evidence type="ECO:0008006" key="8">
    <source>
        <dbReference type="Google" id="ProtNLM"/>
    </source>
</evidence>
<dbReference type="GO" id="GO:0005794">
    <property type="term" value="C:Golgi apparatus"/>
    <property type="evidence" value="ECO:0007669"/>
    <property type="project" value="TreeGrafter"/>
</dbReference>
<dbReference type="GO" id="GO:0005509">
    <property type="term" value="F:calcium ion binding"/>
    <property type="evidence" value="ECO:0007669"/>
    <property type="project" value="InterPro"/>
</dbReference>
<feature type="domain" description="EF-hand" evidence="5">
    <location>
        <begin position="209"/>
        <end position="244"/>
    </location>
</feature>
<dbReference type="Gene3D" id="3.30.710.10">
    <property type="entry name" value="Potassium Channel Kv1.1, Chain A"/>
    <property type="match status" value="1"/>
</dbReference>
<dbReference type="Pfam" id="PF14469">
    <property type="entry name" value="AKAP28"/>
    <property type="match status" value="1"/>
</dbReference>
<feature type="compositionally biased region" description="Acidic residues" evidence="3">
    <location>
        <begin position="841"/>
        <end position="858"/>
    </location>
</feature>
<evidence type="ECO:0000256" key="3">
    <source>
        <dbReference type="SAM" id="MobiDB-lite"/>
    </source>
</evidence>
<keyword evidence="2" id="KW-0677">Repeat</keyword>
<dbReference type="Pfam" id="PF00651">
    <property type="entry name" value="BTB"/>
    <property type="match status" value="1"/>
</dbReference>
<organism evidence="6 7">
    <name type="scientific">Perkinsus chesapeaki</name>
    <name type="common">Clam parasite</name>
    <name type="synonym">Perkinsus andrewsi</name>
    <dbReference type="NCBI Taxonomy" id="330153"/>
    <lineage>
        <taxon>Eukaryota</taxon>
        <taxon>Sar</taxon>
        <taxon>Alveolata</taxon>
        <taxon>Perkinsozoa</taxon>
        <taxon>Perkinsea</taxon>
        <taxon>Perkinsida</taxon>
        <taxon>Perkinsidae</taxon>
        <taxon>Perkinsus</taxon>
    </lineage>
</organism>
<feature type="compositionally biased region" description="Polar residues" evidence="3">
    <location>
        <begin position="180"/>
        <end position="193"/>
    </location>
</feature>
<dbReference type="InterPro" id="IPR051568">
    <property type="entry name" value="LZTR1/Attractin"/>
</dbReference>
<feature type="region of interest" description="Disordered" evidence="3">
    <location>
        <begin position="736"/>
        <end position="858"/>
    </location>
</feature>
<feature type="compositionally biased region" description="Basic and acidic residues" evidence="3">
    <location>
        <begin position="810"/>
        <end position="819"/>
    </location>
</feature>
<feature type="compositionally biased region" description="Basic and acidic residues" evidence="3">
    <location>
        <begin position="285"/>
        <end position="298"/>
    </location>
</feature>
<evidence type="ECO:0000313" key="7">
    <source>
        <dbReference type="Proteomes" id="UP000591131"/>
    </source>
</evidence>
<reference evidence="6 7" key="1">
    <citation type="submission" date="2020-04" db="EMBL/GenBank/DDBJ databases">
        <title>Perkinsus chesapeaki whole genome sequence.</title>
        <authorList>
            <person name="Bogema D.R."/>
        </authorList>
    </citation>
    <scope>NUCLEOTIDE SEQUENCE [LARGE SCALE GENOMIC DNA]</scope>
    <source>
        <strain evidence="6">ATCC PRA-425</strain>
    </source>
</reference>
<feature type="region of interest" description="Disordered" evidence="3">
    <location>
        <begin position="133"/>
        <end position="203"/>
    </location>
</feature>
<dbReference type="SUPFAM" id="SSF54695">
    <property type="entry name" value="POZ domain"/>
    <property type="match status" value="1"/>
</dbReference>
<dbReference type="PANTHER" id="PTHR46376">
    <property type="entry name" value="LEUCINE-ZIPPER-LIKE TRANSCRIPTIONAL REGULATOR 1"/>
    <property type="match status" value="1"/>
</dbReference>
<keyword evidence="7" id="KW-1185">Reference proteome</keyword>
<name>A0A7J6MPH8_PERCH</name>
<feature type="compositionally biased region" description="Basic residues" evidence="3">
    <location>
        <begin position="749"/>
        <end position="763"/>
    </location>
</feature>
<dbReference type="SUPFAM" id="SSF117281">
    <property type="entry name" value="Kelch motif"/>
    <property type="match status" value="2"/>
</dbReference>
<protein>
    <recommendedName>
        <fullName evidence="8">Kelch-like</fullName>
    </recommendedName>
</protein>
<dbReference type="PROSITE" id="PS50097">
    <property type="entry name" value="BTB"/>
    <property type="match status" value="1"/>
</dbReference>
<dbReference type="CDD" id="cd18186">
    <property type="entry name" value="BTB_POZ_ZBTB_KLHL-like"/>
    <property type="match status" value="1"/>
</dbReference>
<dbReference type="InterPro" id="IPR011333">
    <property type="entry name" value="SKP1/BTB/POZ_sf"/>
</dbReference>
<evidence type="ECO:0000256" key="2">
    <source>
        <dbReference type="ARBA" id="ARBA00022737"/>
    </source>
</evidence>
<dbReference type="Pfam" id="PF24681">
    <property type="entry name" value="Kelch_KLHDC2_KLHL20_DRC7"/>
    <property type="match status" value="2"/>
</dbReference>
<dbReference type="OrthoDB" id="10251809at2759"/>
<feature type="region of interest" description="Disordered" evidence="3">
    <location>
        <begin position="1525"/>
        <end position="1550"/>
    </location>
</feature>
<evidence type="ECO:0000313" key="6">
    <source>
        <dbReference type="EMBL" id="KAF4673296.1"/>
    </source>
</evidence>
<dbReference type="Proteomes" id="UP000591131">
    <property type="component" value="Unassembled WGS sequence"/>
</dbReference>
<evidence type="ECO:0000259" key="4">
    <source>
        <dbReference type="PROSITE" id="PS50097"/>
    </source>
</evidence>
<dbReference type="SUPFAM" id="SSF47473">
    <property type="entry name" value="EF-hand"/>
    <property type="match status" value="1"/>
</dbReference>
<dbReference type="EMBL" id="JAAPAO010000086">
    <property type="protein sequence ID" value="KAF4673296.1"/>
    <property type="molecule type" value="Genomic_DNA"/>
</dbReference>
<feature type="compositionally biased region" description="Acidic residues" evidence="3">
    <location>
        <begin position="302"/>
        <end position="312"/>
    </location>
</feature>
<accession>A0A7J6MPH8</accession>
<sequence>MVESIPSDASRAAVEEEVERWGTNQRYMHHIAHLGSRIEDGAKHEIFRVKFSAPTKTEPIPLVTVDVYFYVIEGDDGVTGLYYHFEFEDLVLSRESTANVNNLRRIDRTMESKERTRSLLDLRTEFERTRVTKEGMKRPDEVGEVADEPTEEHGTSTPPTDSVSDASWGINIDTSGEGGEQSSLTVNGSTDASIMSRYPDSPKTKAAGNLEELFRHMFEAVDEDGLGVLTHKEVADILEATLGTQQRMKRWDVKIMLAAAEEGRDGRVAYKGLVDNATAFVTDTRRRRDARAEDEGKLSADSSEEDGPEFDEDGQLVAGKFREMLERVEQCFGSEIENTARHLMEMCVQYAKEREINQGPGGEEDQERTVEDKQPTIVLHRSELGHLLHSTEGRGVISPQEAVLLMQVIEEDEFGMMDVAAVRKHPTKNGGGTQAANRKTLHKFAAHNAPDVMIADLQWQLLAIRAQCLINSLIEGDPAAVHRRLVDGLRAGGLYWTNAIGEECPRCVPLWQLREVLLSIKGICLPRVVIRILLMSFRTNLHGLVEMVDFLTNTVSFVCWLFDTRPGGAFLKEAAKVSRLMEDEKANAEANELDMLMQSTVAANDRGGEEQHGTSGPHGVVDRETCEKQLVQLVTSYIWNEYGRGPVDVWHLQRAVMRHTDSAGGLTIAELRGLLGEVAFDPVTNKTLIPPVDHVRAWVPHYFRMKDAGLFYQPFMQGDLFPYIPKAEIASLDKEYPLFPPETPASTRRLSRRRSSLRLKRRSSTNSDRSHVSQRPSFLAPSMMSRMRKPSLAGSQRSSQAEPLPPEVLELQKRHTELVKKRREKRKTKREEAAAAAELAELPEDASGEDEKAAEEEADITEVADRSYHGFRRSAVPLLGASIQLHRYLYVFGGFDGEQCFDDLYKLDLDKLEWTRIEGHGDKPSGRASHTATSDELAGSMFVFGGSGSHFGYTNKCDLYEFAYDTSTWSLLCEVGISTNASPMRPTTPPNALGAEVSIDRPGGVGHVGMANPPLNSELQDAPTARYGQCMVQHHEQLYIWGGTHGTNYPTDMHRFDLVSKRWFGVIMNGEQPTGRYRHQALVRNDCMYVVGGSGTARYGDVFEFNFCTNTWRRLVCSGLDLFQQGRYAHAAVLHDSKVLVYGGNDGRRTNDLLTFDIDTQVWSQLPVHTLEAPPGRDFHAAVATAPQPIHSALSSPGPDSWYRLDRLAALCHRQIRIKLRPEFVVLILRDCYDTGIITPTTRSLVETCKYFFLNNYAECAALESCETLDPRLLCQLMRCTTQATQNPSHIAGGGRLNSPPRGSYLTDASADIHLAPGPGEEGSAAFTYQRRLPLAPISVEASSLHVDMEKLLIDDLEGDFEVVVQGVAFRCHSFVLAARCQYFSMLMQSGMSESQKNRLVMPEGTSSMTAAGFKTFLEYVYTGTTSMVPQTAIYLVDASDFYQLTNSRLRYFCEVALRQSFNERDVLDVFEASASLNVGPVRKMALDFIVEHFPAVGRQDKLASLDKPLLLEILRYLAEHQSANGMGASRSSNPPVGSSPEQPVIQSLG</sequence>
<dbReference type="InterPro" id="IPR002048">
    <property type="entry name" value="EF_hand_dom"/>
</dbReference>
<evidence type="ECO:0000259" key="5">
    <source>
        <dbReference type="PROSITE" id="PS50222"/>
    </source>
</evidence>
<keyword evidence="1" id="KW-0880">Kelch repeat</keyword>
<feature type="compositionally biased region" description="Polar residues" evidence="3">
    <location>
        <begin position="155"/>
        <end position="165"/>
    </location>
</feature>
<feature type="region of interest" description="Disordered" evidence="3">
    <location>
        <begin position="285"/>
        <end position="312"/>
    </location>
</feature>
<dbReference type="PANTHER" id="PTHR46376:SF1">
    <property type="entry name" value="LEUCINE-ZIPPER-LIKE TRANSCRIPTIONAL REGULATOR 1"/>
    <property type="match status" value="1"/>
</dbReference>
<dbReference type="SMART" id="SM00225">
    <property type="entry name" value="BTB"/>
    <property type="match status" value="1"/>
</dbReference>
<dbReference type="InterPro" id="IPR025663">
    <property type="entry name" value="AKAP_28"/>
</dbReference>
<comment type="caution">
    <text evidence="6">The sequence shown here is derived from an EMBL/GenBank/DDBJ whole genome shotgun (WGS) entry which is preliminary data.</text>
</comment>
<dbReference type="InterPro" id="IPR000210">
    <property type="entry name" value="BTB/POZ_dom"/>
</dbReference>